<proteinExistence type="predicted"/>
<organism evidence="1">
    <name type="scientific">Vibrio tasmaniensis</name>
    <dbReference type="NCBI Taxonomy" id="212663"/>
    <lineage>
        <taxon>Bacteria</taxon>
        <taxon>Pseudomonadati</taxon>
        <taxon>Pseudomonadota</taxon>
        <taxon>Gammaproteobacteria</taxon>
        <taxon>Vibrionales</taxon>
        <taxon>Vibrionaceae</taxon>
        <taxon>Vibrio</taxon>
    </lineage>
</organism>
<protein>
    <submittedName>
        <fullName evidence="1">Uncharacterized protein</fullName>
    </submittedName>
</protein>
<accession>A0A0H3ZPX4</accession>
<evidence type="ECO:0000313" key="1">
    <source>
        <dbReference type="EMBL" id="AKN36492.1"/>
    </source>
</evidence>
<dbReference type="AlphaFoldDB" id="A0A0H3ZPX4"/>
<sequence>MSLNDKQAIGNWVEELQELSERNVSAAKLFRALALYRENIDDEELIELINKMN</sequence>
<reference evidence="1" key="1">
    <citation type="journal article" date="2015" name="MBio">
        <title>Eco-Evolutionary Dynamics of Episomes among Ecologically Cohesive Bacterial Populations.</title>
        <authorList>
            <person name="Xue H."/>
            <person name="Cordero O.X."/>
            <person name="Camas F.M."/>
            <person name="Trimble W."/>
            <person name="Meyer F."/>
            <person name="Guglielmini J."/>
            <person name="Rocha E.P."/>
            <person name="Polz M.F."/>
        </authorList>
    </citation>
    <scope>NUCLEOTIDE SEQUENCE</scope>
    <source>
        <strain evidence="1">FF_112</strain>
    </source>
</reference>
<name>A0A0H3ZPX4_9VIBR</name>
<dbReference type="EMBL" id="KP795493">
    <property type="protein sequence ID" value="AKN36492.1"/>
    <property type="molecule type" value="Genomic_DNA"/>
</dbReference>